<comment type="subcellular location">
    <subcellularLocation>
        <location evidence="2">Mitochondrion outer membrane</location>
    </subcellularLocation>
</comment>
<comment type="cofactor">
    <cofactor evidence="1 10">
        <name>FAD</name>
        <dbReference type="ChEBI" id="CHEBI:57692"/>
    </cofactor>
</comment>
<dbReference type="PANTHER" id="PTHR19370">
    <property type="entry name" value="NADH-CYTOCHROME B5 REDUCTASE"/>
    <property type="match status" value="1"/>
</dbReference>
<sequence length="460" mass="52999">MDHPKTPYNPANNKEETSYEFHAPKNPKELYKDKIRERARGKTWIRKLLPSLLIGAGCLWAFYTYDYFTREKDPNRDTDGSLLRDDKFLPYIVSFKYQIDPDHYLVELTRKNRAQKLIHNQRLFSGDKMWSIEIAKPDINIVRSYTPLPLFVAGVDPTTQEPHLQLVSKSEQEGKFIIIVKRYPDGEFSKWLTGLQLLQSVQVRGPITDYKFKFHPLDHYEPRPQLSNTLEKTLPDPSYPEKLPKPENFVYYGAGTGILPFLQILYSPNPPKGFSEAFFSLKSDSNILNQFKTLNYFAEKCGRVKFHYFIEDQGQKLTDKDIRSSTLPHFSGAKDLKVSEEVYRYKLLQEKKEEVRRQIEGKDVVHENVSEDSPSMEDANIPQLDLTKIKADNAFQQFSFLRKRTELPPPSLAIVCGPDGFVEAVAGKADINNVEMEDRGPIGGILKGKGWTEANVKRLV</sequence>
<dbReference type="AlphaFoldDB" id="A0A448YST6"/>
<comment type="similarity">
    <text evidence="3">Belongs to the flavoprotein pyridine nucleotide cytochrome reductase family.</text>
</comment>
<evidence type="ECO:0000256" key="9">
    <source>
        <dbReference type="ARBA" id="ARBA00023136"/>
    </source>
</evidence>
<keyword evidence="9 12" id="KW-0472">Membrane</keyword>
<dbReference type="Gene3D" id="3.40.50.80">
    <property type="entry name" value="Nucleotide-binding domain of ferredoxin-NADP reductase (FNR) module"/>
    <property type="match status" value="1"/>
</dbReference>
<evidence type="ECO:0000256" key="6">
    <source>
        <dbReference type="ARBA" id="ARBA00022827"/>
    </source>
</evidence>
<feature type="binding site" evidence="10">
    <location>
        <position position="179"/>
    </location>
    <ligand>
        <name>FAD</name>
        <dbReference type="ChEBI" id="CHEBI:57692"/>
    </ligand>
</feature>
<evidence type="ECO:0000256" key="12">
    <source>
        <dbReference type="SAM" id="Phobius"/>
    </source>
</evidence>
<keyword evidence="4 10" id="KW-0285">Flavoprotein</keyword>
<dbReference type="SUPFAM" id="SSF63380">
    <property type="entry name" value="Riboflavin synthase domain-like"/>
    <property type="match status" value="1"/>
</dbReference>
<dbReference type="Gene3D" id="2.40.30.10">
    <property type="entry name" value="Translation factors"/>
    <property type="match status" value="1"/>
</dbReference>
<proteinExistence type="inferred from homology"/>
<evidence type="ECO:0000256" key="11">
    <source>
        <dbReference type="SAM" id="MobiDB-lite"/>
    </source>
</evidence>
<dbReference type="InterPro" id="IPR039261">
    <property type="entry name" value="FNR_nucleotide-bd"/>
</dbReference>
<evidence type="ECO:0000256" key="2">
    <source>
        <dbReference type="ARBA" id="ARBA00004294"/>
    </source>
</evidence>
<feature type="region of interest" description="Disordered" evidence="11">
    <location>
        <begin position="1"/>
        <end position="20"/>
    </location>
</feature>
<feature type="binding site" evidence="10">
    <location>
        <position position="189"/>
    </location>
    <ligand>
        <name>FAD</name>
        <dbReference type="ChEBI" id="CHEBI:57692"/>
    </ligand>
</feature>
<evidence type="ECO:0000313" key="14">
    <source>
        <dbReference type="EMBL" id="VEU23965.1"/>
    </source>
</evidence>
<protein>
    <submittedName>
        <fullName evidence="14">DEKNAAC105191</fullName>
    </submittedName>
</protein>
<keyword evidence="8" id="KW-0496">Mitochondrion</keyword>
<dbReference type="Pfam" id="PF00970">
    <property type="entry name" value="FAD_binding_6"/>
    <property type="match status" value="1"/>
</dbReference>
<evidence type="ECO:0000256" key="10">
    <source>
        <dbReference type="PIRSR" id="PIRSR601834-1"/>
    </source>
</evidence>
<dbReference type="OrthoDB" id="432685at2759"/>
<dbReference type="PANTHER" id="PTHR19370:SF189">
    <property type="entry name" value="CYTOCHROME C MITOCHONDRIAL IMPORT FACTOR CYC2"/>
    <property type="match status" value="1"/>
</dbReference>
<feature type="binding site" evidence="10">
    <location>
        <position position="181"/>
    </location>
    <ligand>
        <name>FAD</name>
        <dbReference type="ChEBI" id="CHEBI:57692"/>
    </ligand>
</feature>
<gene>
    <name evidence="14" type="ORF">BRENAR_LOCUS4694</name>
</gene>
<evidence type="ECO:0000256" key="3">
    <source>
        <dbReference type="ARBA" id="ARBA00006105"/>
    </source>
</evidence>
<keyword evidence="6 10" id="KW-0274">FAD</keyword>
<evidence type="ECO:0000313" key="15">
    <source>
        <dbReference type="Proteomes" id="UP000290900"/>
    </source>
</evidence>
<evidence type="ECO:0000256" key="1">
    <source>
        <dbReference type="ARBA" id="ARBA00001974"/>
    </source>
</evidence>
<dbReference type="Proteomes" id="UP000290900">
    <property type="component" value="Unassembled WGS sequence"/>
</dbReference>
<feature type="transmembrane region" description="Helical" evidence="12">
    <location>
        <begin position="44"/>
        <end position="63"/>
    </location>
</feature>
<evidence type="ECO:0000256" key="7">
    <source>
        <dbReference type="ARBA" id="ARBA00023002"/>
    </source>
</evidence>
<dbReference type="InParanoid" id="A0A448YST6"/>
<dbReference type="InterPro" id="IPR008333">
    <property type="entry name" value="Cbr1-like_FAD-bd_dom"/>
</dbReference>
<keyword evidence="12" id="KW-0812">Transmembrane</keyword>
<accession>A0A448YST6</accession>
<dbReference type="InterPro" id="IPR001834">
    <property type="entry name" value="CBR-like"/>
</dbReference>
<dbReference type="STRING" id="13370.A0A448YST6"/>
<dbReference type="GO" id="GO:0005741">
    <property type="term" value="C:mitochondrial outer membrane"/>
    <property type="evidence" value="ECO:0007669"/>
    <property type="project" value="UniProtKB-SubCell"/>
</dbReference>
<evidence type="ECO:0000256" key="5">
    <source>
        <dbReference type="ARBA" id="ARBA00022787"/>
    </source>
</evidence>
<name>A0A448YST6_BRENA</name>
<dbReference type="InterPro" id="IPR017938">
    <property type="entry name" value="Riboflavin_synthase-like_b-brl"/>
</dbReference>
<evidence type="ECO:0000256" key="8">
    <source>
        <dbReference type="ARBA" id="ARBA00023128"/>
    </source>
</evidence>
<keyword evidence="15" id="KW-1185">Reference proteome</keyword>
<keyword evidence="7" id="KW-0560">Oxidoreductase</keyword>
<keyword evidence="12" id="KW-1133">Transmembrane helix</keyword>
<dbReference type="GO" id="GO:0016491">
    <property type="term" value="F:oxidoreductase activity"/>
    <property type="evidence" value="ECO:0007669"/>
    <property type="project" value="UniProtKB-KW"/>
</dbReference>
<dbReference type="FunCoup" id="A0A448YST6">
    <property type="interactions" value="31"/>
</dbReference>
<keyword evidence="5" id="KW-1000">Mitochondrion outer membrane</keyword>
<evidence type="ECO:0000256" key="4">
    <source>
        <dbReference type="ARBA" id="ARBA00022630"/>
    </source>
</evidence>
<reference evidence="14 15" key="1">
    <citation type="submission" date="2018-12" db="EMBL/GenBank/DDBJ databases">
        <authorList>
            <person name="Tiukova I."/>
            <person name="Dainat J."/>
        </authorList>
    </citation>
    <scope>NUCLEOTIDE SEQUENCE [LARGE SCALE GENOMIC DNA]</scope>
</reference>
<evidence type="ECO:0000259" key="13">
    <source>
        <dbReference type="Pfam" id="PF00970"/>
    </source>
</evidence>
<dbReference type="EMBL" id="CAACVR010000067">
    <property type="protein sequence ID" value="VEU23965.1"/>
    <property type="molecule type" value="Genomic_DNA"/>
</dbReference>
<organism evidence="14 15">
    <name type="scientific">Brettanomyces naardenensis</name>
    <name type="common">Yeast</name>
    <dbReference type="NCBI Taxonomy" id="13370"/>
    <lineage>
        <taxon>Eukaryota</taxon>
        <taxon>Fungi</taxon>
        <taxon>Dikarya</taxon>
        <taxon>Ascomycota</taxon>
        <taxon>Saccharomycotina</taxon>
        <taxon>Pichiomycetes</taxon>
        <taxon>Pichiales</taxon>
        <taxon>Pichiaceae</taxon>
        <taxon>Brettanomyces</taxon>
    </lineage>
</organism>
<dbReference type="SUPFAM" id="SSF52343">
    <property type="entry name" value="Ferredoxin reductase-like, C-terminal NADP-linked domain"/>
    <property type="match status" value="1"/>
</dbReference>
<feature type="domain" description="Flavoprotein pyridine nucleotide cytochrome reductase-like FAD-binding" evidence="13">
    <location>
        <begin position="167"/>
        <end position="211"/>
    </location>
</feature>